<gene>
    <name evidence="1" type="ORF">CK203_067093</name>
</gene>
<dbReference type="Proteomes" id="UP000288805">
    <property type="component" value="Unassembled WGS sequence"/>
</dbReference>
<sequence length="453" mass="51238">MSNTSKVDSSISSPTTIQQSTPLAKFQNIVGSFKLNGGNYLEWSQLVKTCIKGKGKLSHLIGPVMSKDDPRFVVWDEENSQIMSWLWNSMQPEISRTCMFLSTAKEIWESVCHTYFKVRDATQMYELKIRIHNTKQGILFVTEYYNVIRSLWLELDQYQNLRMKCSIDATMHQEFIEQERVYDFLAGKKTSEKDSLWCSYCKKNSHTRETCRKLHGKPLNFFKGSGGKGVNSGYKSQANLAEIGGKQQEESFGQEMELNMEEIDKLKRFNSKLEKPEGYSHFAQIRKVIGHATEEGGLFLLEAESGTTCPTPHTYLSKHHTPTEEQGEPFAEDKEFFPSLPTLPILENSTKTVQIKGSDFSIAVTPENTKKKAPENASNTAPVMPDFSIAVTSGNTQAIALKNASETAPEAVPELPRFESYMQSLEGEDLQVPLKVYSRRKQLAPETPRVPVI</sequence>
<evidence type="ECO:0008006" key="3">
    <source>
        <dbReference type="Google" id="ProtNLM"/>
    </source>
</evidence>
<dbReference type="PANTHER" id="PTHR37610:SF92">
    <property type="entry name" value="RETROTRANSPOSON COPIA-LIKE N-TERMINAL DOMAIN-CONTAINING PROTEIN"/>
    <property type="match status" value="1"/>
</dbReference>
<comment type="caution">
    <text evidence="1">The sequence shown here is derived from an EMBL/GenBank/DDBJ whole genome shotgun (WGS) entry which is preliminary data.</text>
</comment>
<dbReference type="AlphaFoldDB" id="A0A438F4Y8"/>
<reference evidence="1 2" key="1">
    <citation type="journal article" date="2018" name="PLoS Genet.">
        <title>Population sequencing reveals clonal diversity and ancestral inbreeding in the grapevine cultivar Chardonnay.</title>
        <authorList>
            <person name="Roach M.J."/>
            <person name="Johnson D.L."/>
            <person name="Bohlmann J."/>
            <person name="van Vuuren H.J."/>
            <person name="Jones S.J."/>
            <person name="Pretorius I.S."/>
            <person name="Schmidt S.A."/>
            <person name="Borneman A.R."/>
        </authorList>
    </citation>
    <scope>NUCLEOTIDE SEQUENCE [LARGE SCALE GENOMIC DNA]</scope>
    <source>
        <strain evidence="2">cv. Chardonnay</strain>
        <tissue evidence="1">Leaf</tissue>
    </source>
</reference>
<dbReference type="EMBL" id="QGNW01001119">
    <property type="protein sequence ID" value="RVW55090.1"/>
    <property type="molecule type" value="Genomic_DNA"/>
</dbReference>
<proteinExistence type="predicted"/>
<evidence type="ECO:0000313" key="1">
    <source>
        <dbReference type="EMBL" id="RVW55090.1"/>
    </source>
</evidence>
<accession>A0A438F4Y8</accession>
<protein>
    <recommendedName>
        <fullName evidence="3">Retrotransposon Copia-like N-terminal domain-containing protein</fullName>
    </recommendedName>
</protein>
<organism evidence="1 2">
    <name type="scientific">Vitis vinifera</name>
    <name type="common">Grape</name>
    <dbReference type="NCBI Taxonomy" id="29760"/>
    <lineage>
        <taxon>Eukaryota</taxon>
        <taxon>Viridiplantae</taxon>
        <taxon>Streptophyta</taxon>
        <taxon>Embryophyta</taxon>
        <taxon>Tracheophyta</taxon>
        <taxon>Spermatophyta</taxon>
        <taxon>Magnoliopsida</taxon>
        <taxon>eudicotyledons</taxon>
        <taxon>Gunneridae</taxon>
        <taxon>Pentapetalae</taxon>
        <taxon>rosids</taxon>
        <taxon>Vitales</taxon>
        <taxon>Vitaceae</taxon>
        <taxon>Viteae</taxon>
        <taxon>Vitis</taxon>
    </lineage>
</organism>
<dbReference type="PANTHER" id="PTHR37610">
    <property type="entry name" value="CCHC-TYPE DOMAIN-CONTAINING PROTEIN"/>
    <property type="match status" value="1"/>
</dbReference>
<evidence type="ECO:0000313" key="2">
    <source>
        <dbReference type="Proteomes" id="UP000288805"/>
    </source>
</evidence>
<name>A0A438F4Y8_VITVI</name>